<evidence type="ECO:0000256" key="2">
    <source>
        <dbReference type="SAM" id="Phobius"/>
    </source>
</evidence>
<dbReference type="EMBL" id="LKHS01000047">
    <property type="protein sequence ID" value="KQH83515.1"/>
    <property type="molecule type" value="Genomic_DNA"/>
</dbReference>
<keyword evidence="2" id="KW-0812">Transmembrane</keyword>
<evidence type="ECO:0000256" key="1">
    <source>
        <dbReference type="SAM" id="Coils"/>
    </source>
</evidence>
<comment type="caution">
    <text evidence="3">The sequence shown here is derived from an EMBL/GenBank/DDBJ whole genome shotgun (WGS) entry which is preliminary data.</text>
</comment>
<protein>
    <submittedName>
        <fullName evidence="3">Uncharacterized protein</fullName>
    </submittedName>
</protein>
<feature type="transmembrane region" description="Helical" evidence="2">
    <location>
        <begin position="6"/>
        <end position="25"/>
    </location>
</feature>
<gene>
    <name evidence="3" type="ORF">AMR76_22455</name>
</gene>
<feature type="coiled-coil region" evidence="1">
    <location>
        <begin position="141"/>
        <end position="171"/>
    </location>
</feature>
<evidence type="ECO:0000313" key="4">
    <source>
        <dbReference type="Proteomes" id="UP000051221"/>
    </source>
</evidence>
<keyword evidence="1" id="KW-0175">Coiled coil</keyword>
<accession>A0A0Q2S8G7</accession>
<name>A0A0Q2S8G7_VIBFU</name>
<keyword evidence="4" id="KW-1185">Reference proteome</keyword>
<proteinExistence type="predicted"/>
<organism evidence="3 4">
    <name type="scientific">Vibrio furnissii</name>
    <dbReference type="NCBI Taxonomy" id="29494"/>
    <lineage>
        <taxon>Bacteria</taxon>
        <taxon>Pseudomonadati</taxon>
        <taxon>Pseudomonadota</taxon>
        <taxon>Gammaproteobacteria</taxon>
        <taxon>Vibrionales</taxon>
        <taxon>Vibrionaceae</taxon>
        <taxon>Vibrio</taxon>
    </lineage>
</organism>
<evidence type="ECO:0000313" key="3">
    <source>
        <dbReference type="EMBL" id="KQH83515.1"/>
    </source>
</evidence>
<keyword evidence="2" id="KW-1133">Transmembrane helix</keyword>
<dbReference type="InParanoid" id="A0A0Q2S8G7"/>
<keyword evidence="2" id="KW-0472">Membrane</keyword>
<feature type="transmembrane region" description="Helical" evidence="2">
    <location>
        <begin position="37"/>
        <end position="54"/>
    </location>
</feature>
<sequence>MKKDNIIVWVLGVSTLVVLGLQIVLSNSTTTKTESALFGVLQFLLSLGFAWVMAKQSTQEEFESKQRKFAIAAFRRIKEIEAQTEHLIQRLNRAIDGPEEKFCHELDIAKTLALSISDTTRSSKLDWADIIGDQIEVIEKIENIQGKSASLSEMNESTKEEQLNIQELKKSLSTELKLSIESNKKSPAKILSEQLEKDGVVRLRGFVEPYWSSVRSIDELSLGEDVEIRIADEEGRIATLAAYDKRGKFVGSFLNSLGTDSYAEFTKNICDALGSSKFSGKVVGINKNGSTLKNGKKQRLRFEVEVSKVKPIDTEWTAA</sequence>
<dbReference type="RefSeq" id="WP_055467285.1">
    <property type="nucleotide sequence ID" value="NZ_LKHS01000047.1"/>
</dbReference>
<reference evidence="3 4" key="1">
    <citation type="submission" date="2015-08" db="EMBL/GenBank/DDBJ databases">
        <title>Antibacterial properties of a collection of Vibrionaceae strains.</title>
        <authorList>
            <person name="Giubergia S."/>
        </authorList>
    </citation>
    <scope>NUCLEOTIDE SEQUENCE [LARGE SCALE GENOMIC DNA]</scope>
    <source>
        <strain evidence="3 4">S0821</strain>
    </source>
</reference>
<dbReference type="AlphaFoldDB" id="A0A0Q2S8G7"/>
<dbReference type="Proteomes" id="UP000051221">
    <property type="component" value="Unassembled WGS sequence"/>
</dbReference>